<dbReference type="Proteomes" id="UP000270342">
    <property type="component" value="Unassembled WGS sequence"/>
</dbReference>
<feature type="domain" description="XdhC- CoxI" evidence="1">
    <location>
        <begin position="15"/>
        <end position="70"/>
    </location>
</feature>
<evidence type="ECO:0000313" key="4">
    <source>
        <dbReference type="Proteomes" id="UP000270342"/>
    </source>
</evidence>
<dbReference type="Pfam" id="PF02625">
    <property type="entry name" value="XdhC_CoxI"/>
    <property type="match status" value="1"/>
</dbReference>
<accession>A0A494Y9A1</accession>
<dbReference type="PANTHER" id="PTHR30388:SF6">
    <property type="entry name" value="XANTHINE DEHYDROGENASE SUBUNIT A-RELATED"/>
    <property type="match status" value="1"/>
</dbReference>
<evidence type="ECO:0000259" key="1">
    <source>
        <dbReference type="Pfam" id="PF02625"/>
    </source>
</evidence>
<dbReference type="AlphaFoldDB" id="A0A494Y9A1"/>
<dbReference type="InterPro" id="IPR027051">
    <property type="entry name" value="XdhC_Rossmann_dom"/>
</dbReference>
<dbReference type="InterPro" id="IPR003777">
    <property type="entry name" value="XdhC_CoxI"/>
</dbReference>
<feature type="domain" description="XdhC Rossmann" evidence="2">
    <location>
        <begin position="174"/>
        <end position="319"/>
    </location>
</feature>
<dbReference type="InterPro" id="IPR014308">
    <property type="entry name" value="Xanthine_DH_XdhC"/>
</dbReference>
<dbReference type="PANTHER" id="PTHR30388">
    <property type="entry name" value="ALDEHYDE OXIDOREDUCTASE MOLYBDENUM COFACTOR ASSEMBLY PROTEIN"/>
    <property type="match status" value="1"/>
</dbReference>
<name>A0A494Y9A1_9BURK</name>
<protein>
    <submittedName>
        <fullName evidence="3">Xanthine dehydrogenase accessory protein XdhC</fullName>
    </submittedName>
</protein>
<reference evidence="3 4" key="1">
    <citation type="submission" date="2018-10" db="EMBL/GenBank/DDBJ databases">
        <title>Robbsia sp. DHC34, isolated from soil.</title>
        <authorList>
            <person name="Gao Z.-H."/>
            <person name="Qiu L.-H."/>
        </authorList>
    </citation>
    <scope>NUCLEOTIDE SEQUENCE [LARGE SCALE GENOMIC DNA]</scope>
    <source>
        <strain evidence="3 4">DHC34</strain>
    </source>
</reference>
<evidence type="ECO:0000259" key="2">
    <source>
        <dbReference type="Pfam" id="PF13478"/>
    </source>
</evidence>
<keyword evidence="4" id="KW-1185">Reference proteome</keyword>
<sequence length="335" mass="36186">MDRWLQSLQQTLVHGDAAVLVTVARTEGSAPRDAGTKMVVTREAIYDTIGGGHLEFKAIDIARQVLREGAHGPTDVNRRLERMSLGPSLGQCCGGVVVLSFERLTIADLGWVKTLARRLAAGQATVRSVPFDSTLPVMLSDPEPGCDVADCLLWTGDGTGPLLTETIAARRFHVVLFGAGHVGAALVDVLRALPCSIHWVDARDAQFPKLDAAQWPSLTIDANDTPEYAVDTAPPGSYFLVMTHSHALDQTLCERILRRADYAYFGLIGSHTKRKQFEHRLAARGIDPHQIARMVCPIGVAGIVDKAPEVIAISVAAQLLQVVDMRVAHARPVTA</sequence>
<dbReference type="Pfam" id="PF13478">
    <property type="entry name" value="XdhC_C"/>
    <property type="match status" value="1"/>
</dbReference>
<gene>
    <name evidence="3" type="primary">xdhC</name>
    <name evidence="3" type="ORF">D7S86_04885</name>
</gene>
<proteinExistence type="predicted"/>
<dbReference type="Gene3D" id="3.40.50.720">
    <property type="entry name" value="NAD(P)-binding Rossmann-like Domain"/>
    <property type="match status" value="1"/>
</dbReference>
<dbReference type="NCBIfam" id="TIGR02964">
    <property type="entry name" value="xanthine_xdhC"/>
    <property type="match status" value="1"/>
</dbReference>
<evidence type="ECO:0000313" key="3">
    <source>
        <dbReference type="EMBL" id="RKP59231.1"/>
    </source>
</evidence>
<dbReference type="InterPro" id="IPR052698">
    <property type="entry name" value="MoCofactor_Util/Proc"/>
</dbReference>
<organism evidence="3 4">
    <name type="scientific">Pararobbsia silviterrae</name>
    <dbReference type="NCBI Taxonomy" id="1792498"/>
    <lineage>
        <taxon>Bacteria</taxon>
        <taxon>Pseudomonadati</taxon>
        <taxon>Pseudomonadota</taxon>
        <taxon>Betaproteobacteria</taxon>
        <taxon>Burkholderiales</taxon>
        <taxon>Burkholderiaceae</taxon>
        <taxon>Pararobbsia</taxon>
    </lineage>
</organism>
<comment type="caution">
    <text evidence="3">The sequence shown here is derived from an EMBL/GenBank/DDBJ whole genome shotgun (WGS) entry which is preliminary data.</text>
</comment>
<dbReference type="EMBL" id="RBZU01000001">
    <property type="protein sequence ID" value="RKP59231.1"/>
    <property type="molecule type" value="Genomic_DNA"/>
</dbReference>
<dbReference type="OrthoDB" id="61481at2"/>
<dbReference type="RefSeq" id="WP_121083915.1">
    <property type="nucleotide sequence ID" value="NZ_RBZU01000001.1"/>
</dbReference>